<accession>A0A937UU23</accession>
<dbReference type="EMBL" id="JAEACQ010000286">
    <property type="protein sequence ID" value="MBL7631830.1"/>
    <property type="molecule type" value="Genomic_DNA"/>
</dbReference>
<evidence type="ECO:0000313" key="1">
    <source>
        <dbReference type="EMBL" id="MBL7631830.1"/>
    </source>
</evidence>
<organism evidence="1 2">
    <name type="scientific">Frankia nepalensis</name>
    <dbReference type="NCBI Taxonomy" id="1836974"/>
    <lineage>
        <taxon>Bacteria</taxon>
        <taxon>Bacillati</taxon>
        <taxon>Actinomycetota</taxon>
        <taxon>Actinomycetes</taxon>
        <taxon>Frankiales</taxon>
        <taxon>Frankiaceae</taxon>
        <taxon>Frankia</taxon>
    </lineage>
</organism>
<proteinExistence type="predicted"/>
<keyword evidence="2" id="KW-1185">Reference proteome</keyword>
<gene>
    <name evidence="1" type="ORF">I7412_32655</name>
</gene>
<comment type="caution">
    <text evidence="1">The sequence shown here is derived from an EMBL/GenBank/DDBJ whole genome shotgun (WGS) entry which is preliminary data.</text>
</comment>
<name>A0A937UU23_9ACTN</name>
<reference evidence="1" key="1">
    <citation type="submission" date="2020-12" db="EMBL/GenBank/DDBJ databases">
        <title>Genomic characterization of non-nitrogen-fixing Frankia strains.</title>
        <authorList>
            <person name="Carlos-Shanley C."/>
            <person name="Guerra T."/>
            <person name="Hahn D."/>
        </authorList>
    </citation>
    <scope>NUCLEOTIDE SEQUENCE</scope>
    <source>
        <strain evidence="1">CN6</strain>
    </source>
</reference>
<sequence length="192" mass="20689">MSDGRTKERTGMGTAARIVMPDTGDTLGSGHTRLTNLALPDRAGLLLQRAPEMAMSRSGRLVDRRSRSVVGGVRADLHFVELHRGELARVALSMARLAYVRSVVVCPVGVSPGRTALALAVAGLLRDRRPGEAPVVTCAVCPPLGDGRTAVPHEVRVDVDGRVQYRLVWEVLGWDQIPGWLADLRQAAREDG</sequence>
<dbReference type="AlphaFoldDB" id="A0A937UU23"/>
<evidence type="ECO:0000313" key="2">
    <source>
        <dbReference type="Proteomes" id="UP000604475"/>
    </source>
</evidence>
<dbReference type="Proteomes" id="UP000604475">
    <property type="component" value="Unassembled WGS sequence"/>
</dbReference>
<dbReference type="RefSeq" id="WP_203010318.1">
    <property type="nucleotide sequence ID" value="NZ_JAEACQ010000286.1"/>
</dbReference>
<protein>
    <submittedName>
        <fullName evidence="1">Uncharacterized protein</fullName>
    </submittedName>
</protein>